<dbReference type="Gene3D" id="3.40.630.30">
    <property type="match status" value="1"/>
</dbReference>
<name>A0AA40B2W1_9PEZI</name>
<evidence type="ECO:0000313" key="1">
    <source>
        <dbReference type="EMBL" id="KAK0726671.1"/>
    </source>
</evidence>
<organism evidence="1 2">
    <name type="scientific">Apiosordaria backusii</name>
    <dbReference type="NCBI Taxonomy" id="314023"/>
    <lineage>
        <taxon>Eukaryota</taxon>
        <taxon>Fungi</taxon>
        <taxon>Dikarya</taxon>
        <taxon>Ascomycota</taxon>
        <taxon>Pezizomycotina</taxon>
        <taxon>Sordariomycetes</taxon>
        <taxon>Sordariomycetidae</taxon>
        <taxon>Sordariales</taxon>
        <taxon>Lasiosphaeriaceae</taxon>
        <taxon>Apiosordaria</taxon>
    </lineage>
</organism>
<comment type="caution">
    <text evidence="1">The sequence shown here is derived from an EMBL/GenBank/DDBJ whole genome shotgun (WGS) entry which is preliminary data.</text>
</comment>
<gene>
    <name evidence="1" type="ORF">B0T21DRAFT_395106</name>
</gene>
<evidence type="ECO:0008006" key="3">
    <source>
        <dbReference type="Google" id="ProtNLM"/>
    </source>
</evidence>
<dbReference type="EMBL" id="JAUKTV010000010">
    <property type="protein sequence ID" value="KAK0726671.1"/>
    <property type="molecule type" value="Genomic_DNA"/>
</dbReference>
<proteinExistence type="predicted"/>
<dbReference type="Proteomes" id="UP001172159">
    <property type="component" value="Unassembled WGS sequence"/>
</dbReference>
<accession>A0AA40B2W1</accession>
<sequence>MKQYDYKDLNQKRSKAFEDVAVKAGKRYFDGLSEMERIIVHPAYWRRSYGSTIAKWGVELADIDGVDQGVLATSMGAQLFRHVGYECITDLHVEGDERNPEGVTFAALKHTTKARGNAFGCNMI</sequence>
<protein>
    <recommendedName>
        <fullName evidence="3">N-acetyltransferase domain-containing protein</fullName>
    </recommendedName>
</protein>
<keyword evidence="2" id="KW-1185">Reference proteome</keyword>
<dbReference type="SUPFAM" id="SSF55729">
    <property type="entry name" value="Acyl-CoA N-acyltransferases (Nat)"/>
    <property type="match status" value="1"/>
</dbReference>
<reference evidence="1" key="1">
    <citation type="submission" date="2023-06" db="EMBL/GenBank/DDBJ databases">
        <title>Genome-scale phylogeny and comparative genomics of the fungal order Sordariales.</title>
        <authorList>
            <consortium name="Lawrence Berkeley National Laboratory"/>
            <person name="Hensen N."/>
            <person name="Bonometti L."/>
            <person name="Westerberg I."/>
            <person name="Brannstrom I.O."/>
            <person name="Guillou S."/>
            <person name="Cros-Aarteil S."/>
            <person name="Calhoun S."/>
            <person name="Haridas S."/>
            <person name="Kuo A."/>
            <person name="Mondo S."/>
            <person name="Pangilinan J."/>
            <person name="Riley R."/>
            <person name="Labutti K."/>
            <person name="Andreopoulos B."/>
            <person name="Lipzen A."/>
            <person name="Chen C."/>
            <person name="Yanf M."/>
            <person name="Daum C."/>
            <person name="Ng V."/>
            <person name="Clum A."/>
            <person name="Steindorff A."/>
            <person name="Ohm R."/>
            <person name="Martin F."/>
            <person name="Silar P."/>
            <person name="Natvig D."/>
            <person name="Lalanne C."/>
            <person name="Gautier V."/>
            <person name="Ament-Velasquez S.L."/>
            <person name="Kruys A."/>
            <person name="Hutchinson M.I."/>
            <person name="Powell A.J."/>
            <person name="Barry K."/>
            <person name="Miller A.N."/>
            <person name="Grigoriev I.V."/>
            <person name="Debuchy R."/>
            <person name="Gladieux P."/>
            <person name="Thoren M.H."/>
            <person name="Johannesson H."/>
        </authorList>
    </citation>
    <scope>NUCLEOTIDE SEQUENCE</scope>
    <source>
        <strain evidence="1">CBS 540.89</strain>
    </source>
</reference>
<dbReference type="InterPro" id="IPR016181">
    <property type="entry name" value="Acyl_CoA_acyltransferase"/>
</dbReference>
<dbReference type="AlphaFoldDB" id="A0AA40B2W1"/>
<evidence type="ECO:0000313" key="2">
    <source>
        <dbReference type="Proteomes" id="UP001172159"/>
    </source>
</evidence>